<dbReference type="PRINTS" id="PR00463">
    <property type="entry name" value="EP450I"/>
</dbReference>
<dbReference type="PANTHER" id="PTHR24286">
    <property type="entry name" value="CYTOCHROME P450 26"/>
    <property type="match status" value="1"/>
</dbReference>
<evidence type="ECO:0000256" key="2">
    <source>
        <dbReference type="ARBA" id="ARBA00010617"/>
    </source>
</evidence>
<proteinExistence type="inferred from homology"/>
<dbReference type="InterPro" id="IPR036396">
    <property type="entry name" value="Cyt_P450_sf"/>
</dbReference>
<evidence type="ECO:0000256" key="1">
    <source>
        <dbReference type="ARBA" id="ARBA00001971"/>
    </source>
</evidence>
<comment type="similarity">
    <text evidence="2">Belongs to the cytochrome P450 family.</text>
</comment>
<dbReference type="RefSeq" id="WP_203378748.1">
    <property type="nucleotide sequence ID" value="NZ_JAENHP010000008.1"/>
</dbReference>
<keyword evidence="6" id="KW-0408">Iron</keyword>
<accession>A0ABS2AFY2</accession>
<keyword evidence="4" id="KW-0479">Metal-binding</keyword>
<dbReference type="SUPFAM" id="SSF48264">
    <property type="entry name" value="Cytochrome P450"/>
    <property type="match status" value="1"/>
</dbReference>
<reference evidence="8 9" key="1">
    <citation type="submission" date="2021-01" db="EMBL/GenBank/DDBJ databases">
        <title>Actinoplanes sp. nov. LDG1-06 isolated from lichen.</title>
        <authorList>
            <person name="Saeng-In P."/>
            <person name="Phongsopitanun W."/>
            <person name="Kanchanasin P."/>
            <person name="Yuki M."/>
            <person name="Kudo T."/>
            <person name="Ohkuma M."/>
            <person name="Tanasupawat S."/>
        </authorList>
    </citation>
    <scope>NUCLEOTIDE SEQUENCE [LARGE SCALE GENOMIC DNA]</scope>
    <source>
        <strain evidence="8 9">LDG1-06</strain>
    </source>
</reference>
<dbReference type="InterPro" id="IPR001128">
    <property type="entry name" value="Cyt_P450"/>
</dbReference>
<dbReference type="EMBL" id="JAENHP010000008">
    <property type="protein sequence ID" value="MBM2618730.1"/>
    <property type="molecule type" value="Genomic_DNA"/>
</dbReference>
<keyword evidence="7" id="KW-0503">Monooxygenase</keyword>
<keyword evidence="5" id="KW-0560">Oxidoreductase</keyword>
<dbReference type="Gene3D" id="1.10.630.10">
    <property type="entry name" value="Cytochrome P450"/>
    <property type="match status" value="1"/>
</dbReference>
<dbReference type="PANTHER" id="PTHR24286:SF24">
    <property type="entry name" value="LANOSTEROL 14-ALPHA DEMETHYLASE"/>
    <property type="match status" value="1"/>
</dbReference>
<sequence length="409" mass="45169">MAFFDQTLAFGTKGYAWLPDLRRRSHGQPVPLRFGGQPAVAISGPDAARFFYERGHLERHTALPAPVVDTLFGRGVHTLDGEAHRARKALFVALLMHEDGVDTLASLAGKIFDEAADGWRGAGPVSLFDETSRVLADAAERWTGVPTNALASDMVAMVDGFATLGPRHVRARVARVRCERQLARLIEDVRRQEPTGEPVSKIAHHLENGYLLDARSAAVELINIIRPTTAVAWFVAFAGHALDRWPGTRARLRAGDDDYTEAFVHEVRRFYPFVPFLGGRARRDLHFQRTDIPKGALVLLDVYGQHHDPRVWPEPYEFRPERFLGRPIGEFELIPQGGGDPRTGHRCPGEQITVAVLGTLVQRLAKLDYYLPPQDTSIDLARVPTRPRSGLEIVVPAATSSRSPGIGGS</sequence>
<keyword evidence="3" id="KW-0349">Heme</keyword>
<dbReference type="Proteomes" id="UP000632138">
    <property type="component" value="Unassembled WGS sequence"/>
</dbReference>
<evidence type="ECO:0000256" key="7">
    <source>
        <dbReference type="ARBA" id="ARBA00023033"/>
    </source>
</evidence>
<evidence type="ECO:0000313" key="8">
    <source>
        <dbReference type="EMBL" id="MBM2618730.1"/>
    </source>
</evidence>
<evidence type="ECO:0000256" key="5">
    <source>
        <dbReference type="ARBA" id="ARBA00023002"/>
    </source>
</evidence>
<evidence type="ECO:0000256" key="4">
    <source>
        <dbReference type="ARBA" id="ARBA00022723"/>
    </source>
</evidence>
<dbReference type="CDD" id="cd11067">
    <property type="entry name" value="CYP152"/>
    <property type="match status" value="1"/>
</dbReference>
<organism evidence="8 9">
    <name type="scientific">Paractinoplanes ovalisporus</name>
    <dbReference type="NCBI Taxonomy" id="2810368"/>
    <lineage>
        <taxon>Bacteria</taxon>
        <taxon>Bacillati</taxon>
        <taxon>Actinomycetota</taxon>
        <taxon>Actinomycetes</taxon>
        <taxon>Micromonosporales</taxon>
        <taxon>Micromonosporaceae</taxon>
        <taxon>Paractinoplanes</taxon>
    </lineage>
</organism>
<gene>
    <name evidence="8" type="ORF">JIG36_24535</name>
</gene>
<comment type="cofactor">
    <cofactor evidence="1">
        <name>heme</name>
        <dbReference type="ChEBI" id="CHEBI:30413"/>
    </cofactor>
</comment>
<comment type="caution">
    <text evidence="8">The sequence shown here is derived from an EMBL/GenBank/DDBJ whole genome shotgun (WGS) entry which is preliminary data.</text>
</comment>
<dbReference type="InterPro" id="IPR002401">
    <property type="entry name" value="Cyt_P450_E_grp-I"/>
</dbReference>
<protein>
    <submittedName>
        <fullName evidence="8">Cytochrome P450</fullName>
    </submittedName>
</protein>
<evidence type="ECO:0000256" key="3">
    <source>
        <dbReference type="ARBA" id="ARBA00022617"/>
    </source>
</evidence>
<name>A0ABS2AFY2_9ACTN</name>
<evidence type="ECO:0000256" key="6">
    <source>
        <dbReference type="ARBA" id="ARBA00023004"/>
    </source>
</evidence>
<evidence type="ECO:0000313" key="9">
    <source>
        <dbReference type="Proteomes" id="UP000632138"/>
    </source>
</evidence>
<dbReference type="Pfam" id="PF00067">
    <property type="entry name" value="p450"/>
    <property type="match status" value="1"/>
</dbReference>
<keyword evidence="9" id="KW-1185">Reference proteome</keyword>